<gene>
    <name evidence="2" type="ORF">B0O44_104551</name>
</gene>
<reference evidence="2 3" key="1">
    <citation type="submission" date="2018-06" db="EMBL/GenBank/DDBJ databases">
        <title>Genomic Encyclopedia of Archaeal and Bacterial Type Strains, Phase II (KMG-II): from individual species to whole genera.</title>
        <authorList>
            <person name="Goeker M."/>
        </authorList>
    </citation>
    <scope>NUCLEOTIDE SEQUENCE [LARGE SCALE GENOMIC DNA]</scope>
    <source>
        <strain evidence="2 3">DSM 27372</strain>
    </source>
</reference>
<evidence type="ECO:0000313" key="2">
    <source>
        <dbReference type="EMBL" id="PYF74380.1"/>
    </source>
</evidence>
<dbReference type="RefSeq" id="WP_110831636.1">
    <property type="nucleotide sequence ID" value="NZ_QKLU01000004.1"/>
</dbReference>
<sequence length="170" mass="19549">MKKVFFTFLLFTITVVLSFAQTSPTKQETMDWIVAKLRENGYGTTQTTVTGDLYLYRFNYTVDDNGIINVEENSSVKDESGRSYTKDSYSFSLNDICSIQTGNAIKCLLKTKIDLSTELNQNGYKSRINRLRQYSFICLTWGKEQNLNERMTKALQTLAEYNCPKAKNTF</sequence>
<proteinExistence type="predicted"/>
<feature type="signal peptide" evidence="1">
    <location>
        <begin position="1"/>
        <end position="20"/>
    </location>
</feature>
<organism evidence="2 3">
    <name type="scientific">Pedobacter nutrimenti</name>
    <dbReference type="NCBI Taxonomy" id="1241337"/>
    <lineage>
        <taxon>Bacteria</taxon>
        <taxon>Pseudomonadati</taxon>
        <taxon>Bacteroidota</taxon>
        <taxon>Sphingobacteriia</taxon>
        <taxon>Sphingobacteriales</taxon>
        <taxon>Sphingobacteriaceae</taxon>
        <taxon>Pedobacter</taxon>
    </lineage>
</organism>
<keyword evidence="1" id="KW-0732">Signal</keyword>
<comment type="caution">
    <text evidence="2">The sequence shown here is derived from an EMBL/GenBank/DDBJ whole genome shotgun (WGS) entry which is preliminary data.</text>
</comment>
<dbReference type="Proteomes" id="UP000248198">
    <property type="component" value="Unassembled WGS sequence"/>
</dbReference>
<dbReference type="AlphaFoldDB" id="A0A318UFW9"/>
<keyword evidence="3" id="KW-1185">Reference proteome</keyword>
<accession>A0A318UFW9</accession>
<feature type="chain" id="PRO_5016312565" evidence="1">
    <location>
        <begin position="21"/>
        <end position="170"/>
    </location>
</feature>
<dbReference type="EMBL" id="QKLU01000004">
    <property type="protein sequence ID" value="PYF74380.1"/>
    <property type="molecule type" value="Genomic_DNA"/>
</dbReference>
<name>A0A318UFW9_9SPHI</name>
<evidence type="ECO:0000313" key="3">
    <source>
        <dbReference type="Proteomes" id="UP000248198"/>
    </source>
</evidence>
<protein>
    <submittedName>
        <fullName evidence="2">Uncharacterized protein</fullName>
    </submittedName>
</protein>
<evidence type="ECO:0000256" key="1">
    <source>
        <dbReference type="SAM" id="SignalP"/>
    </source>
</evidence>